<dbReference type="PROSITE" id="PS50262">
    <property type="entry name" value="G_PROTEIN_RECEP_F1_2"/>
    <property type="match status" value="1"/>
</dbReference>
<keyword evidence="10" id="KW-0716">Sensory transduction</keyword>
<protein>
    <recommendedName>
        <fullName evidence="12">G-protein coupled receptors family 1 profile domain-containing protein</fullName>
    </recommendedName>
</protein>
<keyword evidence="7" id="KW-0675">Receptor</keyword>
<keyword evidence="4 11" id="KW-1133">Transmembrane helix</keyword>
<comment type="subcellular location">
    <subcellularLocation>
        <location evidence="1">Membrane</location>
        <topology evidence="1">Multi-pass membrane protein</topology>
    </subcellularLocation>
</comment>
<evidence type="ECO:0000256" key="2">
    <source>
        <dbReference type="ARBA" id="ARBA00010663"/>
    </source>
</evidence>
<proteinExistence type="inferred from homology"/>
<feature type="transmembrane region" description="Helical" evidence="11">
    <location>
        <begin position="223"/>
        <end position="243"/>
    </location>
</feature>
<keyword evidence="5" id="KW-0297">G-protein coupled receptor</keyword>
<evidence type="ECO:0000256" key="5">
    <source>
        <dbReference type="ARBA" id="ARBA00023040"/>
    </source>
</evidence>
<keyword evidence="8" id="KW-0325">Glycoprotein</keyword>
<gene>
    <name evidence="13" type="ORF">PMACD_LOCUS2576</name>
</gene>
<feature type="transmembrane region" description="Helical" evidence="11">
    <location>
        <begin position="264"/>
        <end position="285"/>
    </location>
</feature>
<accession>A0A821NDI5</accession>
<feature type="transmembrane region" description="Helical" evidence="11">
    <location>
        <begin position="58"/>
        <end position="81"/>
    </location>
</feature>
<name>A0A821NDI5_9NEOP</name>
<evidence type="ECO:0000256" key="8">
    <source>
        <dbReference type="ARBA" id="ARBA00023180"/>
    </source>
</evidence>
<evidence type="ECO:0000256" key="11">
    <source>
        <dbReference type="SAM" id="Phobius"/>
    </source>
</evidence>
<evidence type="ECO:0000256" key="10">
    <source>
        <dbReference type="ARBA" id="ARBA00023305"/>
    </source>
</evidence>
<keyword evidence="10" id="KW-0844">Vision</keyword>
<keyword evidence="14" id="KW-1185">Reference proteome</keyword>
<dbReference type="InterPro" id="IPR000276">
    <property type="entry name" value="GPCR_Rhodpsn"/>
</dbReference>
<dbReference type="Gene3D" id="1.20.1070.10">
    <property type="entry name" value="Rhodopsin 7-helix transmembrane proteins"/>
    <property type="match status" value="1"/>
</dbReference>
<feature type="transmembrane region" description="Helical" evidence="11">
    <location>
        <begin position="138"/>
        <end position="157"/>
    </location>
</feature>
<dbReference type="InterPro" id="IPR017452">
    <property type="entry name" value="GPCR_Rhodpsn_7TM"/>
</dbReference>
<evidence type="ECO:0000313" key="13">
    <source>
        <dbReference type="EMBL" id="CAF4785408.1"/>
    </source>
</evidence>
<dbReference type="SUPFAM" id="SSF81321">
    <property type="entry name" value="Family A G protein-coupled receptor-like"/>
    <property type="match status" value="1"/>
</dbReference>
<dbReference type="Pfam" id="PF00001">
    <property type="entry name" value="7tm_1"/>
    <property type="match status" value="1"/>
</dbReference>
<comment type="similarity">
    <text evidence="2">Belongs to the G-protein coupled receptor 1 family.</text>
</comment>
<keyword evidence="9" id="KW-0807">Transducer</keyword>
<evidence type="ECO:0000259" key="12">
    <source>
        <dbReference type="PROSITE" id="PS50262"/>
    </source>
</evidence>
<evidence type="ECO:0000256" key="6">
    <source>
        <dbReference type="ARBA" id="ARBA00023136"/>
    </source>
</evidence>
<feature type="transmembrane region" description="Helical" evidence="11">
    <location>
        <begin position="305"/>
        <end position="326"/>
    </location>
</feature>
<dbReference type="AlphaFoldDB" id="A0A821NDI5"/>
<dbReference type="GO" id="GO:0016020">
    <property type="term" value="C:membrane"/>
    <property type="evidence" value="ECO:0007669"/>
    <property type="project" value="UniProtKB-SubCell"/>
</dbReference>
<dbReference type="GO" id="GO:0004930">
    <property type="term" value="F:G protein-coupled receptor activity"/>
    <property type="evidence" value="ECO:0007669"/>
    <property type="project" value="UniProtKB-KW"/>
</dbReference>
<dbReference type="InterPro" id="IPR050125">
    <property type="entry name" value="GPCR_opsins"/>
</dbReference>
<dbReference type="OrthoDB" id="5959154at2759"/>
<sequence>MTCCSIWTLRNLSVENCVRELPLVPNLTFHNNTEMQITYEYNAEECPWYYYDSSYKTLLGACLICLGVFGMLLNSWLFATFMHSHLLTSKSHLLVLNLCTASLGRNLLGFPFAASSALAKRWLFGPDACQLFAFLNQFYGIFQMTSLFSLVLERYILASHTRRERRLCFRYYWSLVALTWVNSLVFAIPPLFGYGVYSCDTTGTACMYLWPSSRASGKHLGYAIPYVLFCCVLPVVGIFYYMGKASRLESIYYRNEILREEKHLTKCIHALCVITLALWIPAALLAGIQWFPLLVFGYRPHAPPVLALIAPLTSEAATCVPVLSYLSSDARIRAALLGRMRKNYALLPPQYAMRYRRDQVCFKTL</sequence>
<dbReference type="PANTHER" id="PTHR24240">
    <property type="entry name" value="OPSIN"/>
    <property type="match status" value="1"/>
</dbReference>
<organism evidence="13 14">
    <name type="scientific">Pieris macdunnoughi</name>
    <dbReference type="NCBI Taxonomy" id="345717"/>
    <lineage>
        <taxon>Eukaryota</taxon>
        <taxon>Metazoa</taxon>
        <taxon>Ecdysozoa</taxon>
        <taxon>Arthropoda</taxon>
        <taxon>Hexapoda</taxon>
        <taxon>Insecta</taxon>
        <taxon>Pterygota</taxon>
        <taxon>Neoptera</taxon>
        <taxon>Endopterygota</taxon>
        <taxon>Lepidoptera</taxon>
        <taxon>Glossata</taxon>
        <taxon>Ditrysia</taxon>
        <taxon>Papilionoidea</taxon>
        <taxon>Pieridae</taxon>
        <taxon>Pierinae</taxon>
        <taxon>Pieris</taxon>
    </lineage>
</organism>
<feature type="transmembrane region" description="Helical" evidence="11">
    <location>
        <begin position="169"/>
        <end position="188"/>
    </location>
</feature>
<evidence type="ECO:0000256" key="4">
    <source>
        <dbReference type="ARBA" id="ARBA00022989"/>
    </source>
</evidence>
<evidence type="ECO:0000256" key="1">
    <source>
        <dbReference type="ARBA" id="ARBA00004141"/>
    </source>
</evidence>
<evidence type="ECO:0000256" key="3">
    <source>
        <dbReference type="ARBA" id="ARBA00022692"/>
    </source>
</evidence>
<reference evidence="13" key="1">
    <citation type="submission" date="2021-02" db="EMBL/GenBank/DDBJ databases">
        <authorList>
            <person name="Steward A R."/>
        </authorList>
    </citation>
    <scope>NUCLEOTIDE SEQUENCE</scope>
</reference>
<dbReference type="Proteomes" id="UP000663880">
    <property type="component" value="Unassembled WGS sequence"/>
</dbReference>
<dbReference type="GO" id="GO:0007601">
    <property type="term" value="P:visual perception"/>
    <property type="evidence" value="ECO:0007669"/>
    <property type="project" value="UniProtKB-KW"/>
</dbReference>
<evidence type="ECO:0000313" key="14">
    <source>
        <dbReference type="Proteomes" id="UP000663880"/>
    </source>
</evidence>
<keyword evidence="3 11" id="KW-0812">Transmembrane</keyword>
<evidence type="ECO:0000256" key="9">
    <source>
        <dbReference type="ARBA" id="ARBA00023224"/>
    </source>
</evidence>
<dbReference type="EMBL" id="CAJOBZ010000004">
    <property type="protein sequence ID" value="CAF4785408.1"/>
    <property type="molecule type" value="Genomic_DNA"/>
</dbReference>
<evidence type="ECO:0000256" key="7">
    <source>
        <dbReference type="ARBA" id="ARBA00023170"/>
    </source>
</evidence>
<keyword evidence="6 11" id="KW-0472">Membrane</keyword>
<feature type="domain" description="G-protein coupled receptors family 1 profile" evidence="12">
    <location>
        <begin position="73"/>
        <end position="325"/>
    </location>
</feature>
<comment type="caution">
    <text evidence="13">The sequence shown here is derived from an EMBL/GenBank/DDBJ whole genome shotgun (WGS) entry which is preliminary data.</text>
</comment>